<name>A0ABY6HMH8_9ARCH</name>
<keyword evidence="3" id="KW-1185">Reference proteome</keyword>
<feature type="transmembrane region" description="Helical" evidence="1">
    <location>
        <begin position="84"/>
        <end position="104"/>
    </location>
</feature>
<accession>A0ABY6HMH8</accession>
<keyword evidence="1" id="KW-1133">Transmembrane helix</keyword>
<organism evidence="2 3">
    <name type="scientific">Candidatus Lokiarchaeum ossiferum</name>
    <dbReference type="NCBI Taxonomy" id="2951803"/>
    <lineage>
        <taxon>Archaea</taxon>
        <taxon>Promethearchaeati</taxon>
        <taxon>Promethearchaeota</taxon>
        <taxon>Promethearchaeia</taxon>
        <taxon>Promethearchaeales</taxon>
        <taxon>Promethearchaeaceae</taxon>
        <taxon>Candidatus Lokiarchaeum</taxon>
    </lineage>
</organism>
<proteinExistence type="predicted"/>
<keyword evidence="1" id="KW-0472">Membrane</keyword>
<sequence>MSKKETEMIVKIVARFYIIIGILGLIFCFILFQGNLLFAILQPTEEYSQQQLFYYFLYLEINFMLPVIFIFFIILGISISNKNMIGRFILIFQNFIWVGLFISYDLNQMIDIITNFSSISNNTTVSFILNIIYFILNCFVLLFFLFSRRVKSLFKNTIKDTQNSLKSNKNIEKNEAKGIILAYLVISGSFILIGGLTLNTATKKNEFEQTHYGALFETDKDSSEFSLIGQNISDDFYDRECILKNQTLIGTVSNRETNQTSIYHFQLNEDLTQLEYTNVLTIDFRRIFYSTPTIIEYSNDSYYFINFYDGIPHLLAINSLGIKFNQSISIPKEIENLIDESDMPFLDANLIQFQYLDIRNDSYNMIMRINSYEKTKATFYVRYNINDFSFISSKKIINASSFHLDNHNTLWAITSFDPIGGEAHRYSSKHQPVTSSFYGYMIDNGNLGKISKSIQHRFCWNSIFYCNITSFEKDIMGQFIFNDHIVVPYYQRFLNEGNRTKIFEGIAIYGIKPSFPNTALINFCRIHIIQGTLFFLVTILYGYSVYQKLGDKLKKVMDKTRKIPIEEIES</sequence>
<feature type="transmembrane region" description="Helical" evidence="1">
    <location>
        <begin position="526"/>
        <end position="546"/>
    </location>
</feature>
<protein>
    <recommendedName>
        <fullName evidence="4">ResB-like domain-containing protein</fullName>
    </recommendedName>
</protein>
<evidence type="ECO:0000256" key="1">
    <source>
        <dbReference type="SAM" id="Phobius"/>
    </source>
</evidence>
<reference evidence="2" key="1">
    <citation type="submission" date="2022-09" db="EMBL/GenBank/DDBJ databases">
        <title>Actin cytoskeleton and complex cell architecture in an #Asgard archaeon.</title>
        <authorList>
            <person name="Ponce Toledo R.I."/>
            <person name="Schleper C."/>
            <person name="Rodrigues Oliveira T."/>
            <person name="Wollweber F."/>
            <person name="Xu J."/>
            <person name="Rittmann S."/>
            <person name="Klingl A."/>
            <person name="Pilhofer M."/>
        </authorList>
    </citation>
    <scope>NUCLEOTIDE SEQUENCE</scope>
    <source>
        <strain evidence="2">B-35</strain>
    </source>
</reference>
<feature type="transmembrane region" description="Helical" evidence="1">
    <location>
        <begin position="52"/>
        <end position="77"/>
    </location>
</feature>
<gene>
    <name evidence="2" type="ORF">NEF87_000793</name>
</gene>
<dbReference type="EMBL" id="CP104013">
    <property type="protein sequence ID" value="UYP44508.1"/>
    <property type="molecule type" value="Genomic_DNA"/>
</dbReference>
<dbReference type="Proteomes" id="UP001208689">
    <property type="component" value="Chromosome"/>
</dbReference>
<keyword evidence="1" id="KW-0812">Transmembrane</keyword>
<evidence type="ECO:0008006" key="4">
    <source>
        <dbReference type="Google" id="ProtNLM"/>
    </source>
</evidence>
<evidence type="ECO:0000313" key="3">
    <source>
        <dbReference type="Proteomes" id="UP001208689"/>
    </source>
</evidence>
<evidence type="ECO:0000313" key="2">
    <source>
        <dbReference type="EMBL" id="UYP44508.1"/>
    </source>
</evidence>
<feature type="transmembrane region" description="Helical" evidence="1">
    <location>
        <begin position="124"/>
        <end position="146"/>
    </location>
</feature>
<feature type="transmembrane region" description="Helical" evidence="1">
    <location>
        <begin position="179"/>
        <end position="198"/>
    </location>
</feature>
<feature type="transmembrane region" description="Helical" evidence="1">
    <location>
        <begin position="12"/>
        <end position="32"/>
    </location>
</feature>